<dbReference type="Pfam" id="PF15050">
    <property type="entry name" value="SCIMP"/>
    <property type="match status" value="1"/>
</dbReference>
<evidence type="ECO:0000313" key="2">
    <source>
        <dbReference type="Ensembl" id="ENSABRP00000011569.1"/>
    </source>
</evidence>
<reference evidence="2" key="2">
    <citation type="submission" date="2025-09" db="UniProtKB">
        <authorList>
            <consortium name="Ensembl"/>
        </authorList>
    </citation>
    <scope>IDENTIFICATION</scope>
</reference>
<dbReference type="GO" id="GO:0097197">
    <property type="term" value="C:tetraspanin-enriched microdomain"/>
    <property type="evidence" value="ECO:0007669"/>
    <property type="project" value="InterPro"/>
</dbReference>
<protein>
    <submittedName>
        <fullName evidence="2">Uncharacterized protein</fullName>
    </submittedName>
</protein>
<dbReference type="GO" id="GO:0001772">
    <property type="term" value="C:immunological synapse"/>
    <property type="evidence" value="ECO:0007669"/>
    <property type="project" value="InterPro"/>
</dbReference>
<feature type="transmembrane region" description="Helical" evidence="1">
    <location>
        <begin position="20"/>
        <end position="44"/>
    </location>
</feature>
<dbReference type="Ensembl" id="ENSABRT00000016526.1">
    <property type="protein sequence ID" value="ENSABRP00000011569.1"/>
    <property type="gene ID" value="ENSABRG00000010369.1"/>
</dbReference>
<dbReference type="InterPro" id="IPR028181">
    <property type="entry name" value="SCIMP"/>
</dbReference>
<keyword evidence="1" id="KW-1133">Transmembrane helix</keyword>
<accession>A0A8B9C002</accession>
<name>A0A8B9C002_9AVES</name>
<keyword evidence="3" id="KW-1185">Reference proteome</keyword>
<reference evidence="2" key="1">
    <citation type="submission" date="2025-08" db="UniProtKB">
        <authorList>
            <consortium name="Ensembl"/>
        </authorList>
    </citation>
    <scope>IDENTIFICATION</scope>
</reference>
<evidence type="ECO:0000313" key="3">
    <source>
        <dbReference type="Proteomes" id="UP000694426"/>
    </source>
</evidence>
<evidence type="ECO:0000256" key="1">
    <source>
        <dbReference type="SAM" id="Phobius"/>
    </source>
</evidence>
<proteinExistence type="predicted"/>
<keyword evidence="1" id="KW-0812">Transmembrane</keyword>
<keyword evidence="1" id="KW-0472">Membrane</keyword>
<dbReference type="Proteomes" id="UP000694426">
    <property type="component" value="Unplaced"/>
</dbReference>
<sequence>EITFMLQTQTRARFLPWKPHIWTAVPVTVFIIAVVLGFIIFCVCRKQLVRGNLKRLYFIIEELKCKQIGLHTPSLDNVVLWKCLKLHRLTDSSGKAVCKVHRQRLTYVCPAFDILLLLF</sequence>
<dbReference type="AlphaFoldDB" id="A0A8B9C002"/>
<organism evidence="2 3">
    <name type="scientific">Anser brachyrhynchus</name>
    <name type="common">Pink-footed goose</name>
    <dbReference type="NCBI Taxonomy" id="132585"/>
    <lineage>
        <taxon>Eukaryota</taxon>
        <taxon>Metazoa</taxon>
        <taxon>Chordata</taxon>
        <taxon>Craniata</taxon>
        <taxon>Vertebrata</taxon>
        <taxon>Euteleostomi</taxon>
        <taxon>Archelosauria</taxon>
        <taxon>Archosauria</taxon>
        <taxon>Dinosauria</taxon>
        <taxon>Saurischia</taxon>
        <taxon>Theropoda</taxon>
        <taxon>Coelurosauria</taxon>
        <taxon>Aves</taxon>
        <taxon>Neognathae</taxon>
        <taxon>Galloanserae</taxon>
        <taxon>Anseriformes</taxon>
        <taxon>Anatidae</taxon>
        <taxon>Anserinae</taxon>
        <taxon>Anser</taxon>
    </lineage>
</organism>